<keyword evidence="1" id="KW-0472">Membrane</keyword>
<dbReference type="AlphaFoldDB" id="A0A1H5XUA8"/>
<name>A0A1H5XUA8_9GAMM</name>
<accession>A0A1H5XUA8</accession>
<gene>
    <name evidence="2" type="ORF">SAMN05444390_1011505</name>
</gene>
<keyword evidence="1" id="KW-0812">Transmembrane</keyword>
<evidence type="ECO:0000313" key="3">
    <source>
        <dbReference type="Proteomes" id="UP000236745"/>
    </source>
</evidence>
<dbReference type="RefSeq" id="WP_104002403.1">
    <property type="nucleotide sequence ID" value="NZ_FNVQ01000001.1"/>
</dbReference>
<organism evidence="2 3">
    <name type="scientific">Marinobacterium lutimaris</name>
    <dbReference type="NCBI Taxonomy" id="568106"/>
    <lineage>
        <taxon>Bacteria</taxon>
        <taxon>Pseudomonadati</taxon>
        <taxon>Pseudomonadota</taxon>
        <taxon>Gammaproteobacteria</taxon>
        <taxon>Oceanospirillales</taxon>
        <taxon>Oceanospirillaceae</taxon>
        <taxon>Marinobacterium</taxon>
    </lineage>
</organism>
<proteinExistence type="predicted"/>
<dbReference type="OrthoDB" id="6089827at2"/>
<keyword evidence="1" id="KW-1133">Transmembrane helix</keyword>
<reference evidence="2 3" key="1">
    <citation type="submission" date="2016-10" db="EMBL/GenBank/DDBJ databases">
        <authorList>
            <person name="de Groot N.N."/>
        </authorList>
    </citation>
    <scope>NUCLEOTIDE SEQUENCE [LARGE SCALE GENOMIC DNA]</scope>
    <source>
        <strain evidence="2 3">DSM 22012</strain>
    </source>
</reference>
<dbReference type="EMBL" id="FNVQ01000001">
    <property type="protein sequence ID" value="SEG15233.1"/>
    <property type="molecule type" value="Genomic_DNA"/>
</dbReference>
<evidence type="ECO:0000313" key="2">
    <source>
        <dbReference type="EMBL" id="SEG15233.1"/>
    </source>
</evidence>
<protein>
    <recommendedName>
        <fullName evidence="4">Bacteriophage holin family HP1</fullName>
    </recommendedName>
</protein>
<feature type="transmembrane region" description="Helical" evidence="1">
    <location>
        <begin position="38"/>
        <end position="56"/>
    </location>
</feature>
<dbReference type="Proteomes" id="UP000236745">
    <property type="component" value="Unassembled WGS sequence"/>
</dbReference>
<sequence length="71" mass="7607">MNLDQHADAVQRLAAGLTYTAGGGLMLGDALQWLNNNAGAVGAIMVTITTGVNWYYQRKRIRQGEQAAGQD</sequence>
<evidence type="ECO:0008006" key="4">
    <source>
        <dbReference type="Google" id="ProtNLM"/>
    </source>
</evidence>
<evidence type="ECO:0000256" key="1">
    <source>
        <dbReference type="SAM" id="Phobius"/>
    </source>
</evidence>
<keyword evidence="3" id="KW-1185">Reference proteome</keyword>